<comment type="caution">
    <text evidence="3">The sequence shown here is derived from an EMBL/GenBank/DDBJ whole genome shotgun (WGS) entry which is preliminary data.</text>
</comment>
<dbReference type="InterPro" id="IPR009097">
    <property type="entry name" value="Cyclic_Pdiesterase"/>
</dbReference>
<evidence type="ECO:0000313" key="4">
    <source>
        <dbReference type="Proteomes" id="UP000077671"/>
    </source>
</evidence>
<feature type="region of interest" description="Disordered" evidence="1">
    <location>
        <begin position="240"/>
        <end position="267"/>
    </location>
</feature>
<reference evidence="3" key="1">
    <citation type="submission" date="2016-04" db="EMBL/GenBank/DDBJ databases">
        <authorList>
            <person name="Nguyen H.D."/>
            <person name="Kesanakurti P."/>
            <person name="Cullis J."/>
            <person name="Levesque C.A."/>
            <person name="Hambleton S."/>
        </authorList>
    </citation>
    <scope>NUCLEOTIDE SEQUENCE</scope>
    <source>
        <strain evidence="3">DAOMC 238032</strain>
    </source>
</reference>
<feature type="region of interest" description="Disordered" evidence="1">
    <location>
        <begin position="106"/>
        <end position="159"/>
    </location>
</feature>
<reference evidence="3" key="2">
    <citation type="journal article" date="2019" name="IMA Fungus">
        <title>Genome sequencing and comparison of five Tilletia species to identify candidate genes for the detection of regulated species infecting wheat.</title>
        <authorList>
            <person name="Nguyen H.D.T."/>
            <person name="Sultana T."/>
            <person name="Kesanakurti P."/>
            <person name="Hambleton S."/>
        </authorList>
    </citation>
    <scope>NUCLEOTIDE SEQUENCE</scope>
    <source>
        <strain evidence="3">DAOMC 238032</strain>
    </source>
</reference>
<evidence type="ECO:0000313" key="5">
    <source>
        <dbReference type="Proteomes" id="UP000836402"/>
    </source>
</evidence>
<evidence type="ECO:0000256" key="1">
    <source>
        <dbReference type="SAM" id="MobiDB-lite"/>
    </source>
</evidence>
<dbReference type="SUPFAM" id="SSF55144">
    <property type="entry name" value="LigT-like"/>
    <property type="match status" value="1"/>
</dbReference>
<protein>
    <submittedName>
        <fullName evidence="3">Uncharacterized protein</fullName>
    </submittedName>
</protein>
<keyword evidence="5" id="KW-1185">Reference proteome</keyword>
<proteinExistence type="predicted"/>
<reference evidence="2" key="3">
    <citation type="submission" date="2020-10" db="EMBL/GenBank/DDBJ databases">
        <authorList>
            <person name="Sedaghatjoo S."/>
        </authorList>
    </citation>
    <scope>NUCLEOTIDE SEQUENCE</scope>
    <source>
        <strain evidence="2">AZH3</strain>
    </source>
</reference>
<dbReference type="Pfam" id="PF13563">
    <property type="entry name" value="2_5_RNA_ligase2"/>
    <property type="match status" value="1"/>
</dbReference>
<organism evidence="3 4">
    <name type="scientific">Tilletia caries</name>
    <name type="common">wheat bunt fungus</name>
    <dbReference type="NCBI Taxonomy" id="13290"/>
    <lineage>
        <taxon>Eukaryota</taxon>
        <taxon>Fungi</taxon>
        <taxon>Dikarya</taxon>
        <taxon>Basidiomycota</taxon>
        <taxon>Ustilaginomycotina</taxon>
        <taxon>Exobasidiomycetes</taxon>
        <taxon>Tilletiales</taxon>
        <taxon>Tilletiaceae</taxon>
        <taxon>Tilletia</taxon>
    </lineage>
</organism>
<dbReference type="Proteomes" id="UP000077671">
    <property type="component" value="Unassembled WGS sequence"/>
</dbReference>
<dbReference type="Gene3D" id="3.90.1140.10">
    <property type="entry name" value="Cyclic phosphodiesterase"/>
    <property type="match status" value="1"/>
</dbReference>
<dbReference type="AlphaFoldDB" id="A0A177UCW8"/>
<accession>A0A177UCW8</accession>
<evidence type="ECO:0000313" key="2">
    <source>
        <dbReference type="EMBL" id="CAD6940717.1"/>
    </source>
</evidence>
<gene>
    <name evidence="3" type="ORF">A4X03_0g4949</name>
    <name evidence="2" type="ORF">JKIAZH3_G7481</name>
</gene>
<sequence length="322" mass="35291">MAPLLLATRVGIRSPISSPPLKSLIRSPPQHAQFLMMSQKVQQQPASARFIAVVTVTFDPAGPEDEGHIPAIQELRHACDRAANRWAPHITIVPPFDVKVQASIAEDADDPQVPTQSSREPGMGNDAAEPSTATSFTSLDLRPAGPPSEQYSLPDHIRAGYPQGLRDALQRLEEHIEQAMSTVQAGKVLLDQVGRFQLRAYDTIHLRPSKPTAKGKETSGAVPTALHNLWSAVGTAVDASGVQDTQQSDKSKRHKRRNDFSPHLTLGQGVTADEKENVTSRARAIIETEPLSCKVERFQLLFKNKSKAGPYLVWREFALLDK</sequence>
<dbReference type="EMBL" id="LWDD02000724">
    <property type="protein sequence ID" value="KAE8256896.1"/>
    <property type="molecule type" value="Genomic_DNA"/>
</dbReference>
<name>A0A177UCW8_9BASI</name>
<dbReference type="Proteomes" id="UP000836402">
    <property type="component" value="Unassembled WGS sequence"/>
</dbReference>
<evidence type="ECO:0000313" key="3">
    <source>
        <dbReference type="EMBL" id="KAE8256896.1"/>
    </source>
</evidence>
<dbReference type="EMBL" id="CAJHJG010004410">
    <property type="protein sequence ID" value="CAD6940717.1"/>
    <property type="molecule type" value="Genomic_DNA"/>
</dbReference>